<dbReference type="VEuPathDB" id="VectorBase:GAUT044390"/>
<dbReference type="Proteomes" id="UP000078200">
    <property type="component" value="Unassembled WGS sequence"/>
</dbReference>
<organism evidence="1 2">
    <name type="scientific">Glossina austeni</name>
    <name type="common">Savannah tsetse fly</name>
    <dbReference type="NCBI Taxonomy" id="7395"/>
    <lineage>
        <taxon>Eukaryota</taxon>
        <taxon>Metazoa</taxon>
        <taxon>Ecdysozoa</taxon>
        <taxon>Arthropoda</taxon>
        <taxon>Hexapoda</taxon>
        <taxon>Insecta</taxon>
        <taxon>Pterygota</taxon>
        <taxon>Neoptera</taxon>
        <taxon>Endopterygota</taxon>
        <taxon>Diptera</taxon>
        <taxon>Brachycera</taxon>
        <taxon>Muscomorpha</taxon>
        <taxon>Hippoboscoidea</taxon>
        <taxon>Glossinidae</taxon>
        <taxon>Glossina</taxon>
    </lineage>
</organism>
<protein>
    <submittedName>
        <fullName evidence="1">Uncharacterized protein</fullName>
    </submittedName>
</protein>
<name>A0A1A9VQH5_GLOAU</name>
<accession>A0A1A9VQH5</accession>
<sequence>MCMFVICMLCTEKRKGSTSSNGHTNRDAVSKTAFPVCVKKRTSSSSYSYSSASFSASTNCPSALSSFAAVTTNNYVDHTLVRVGTTTTQTPSQLEDTAQIMSAERLSKAIYNDYPKSTSSTALCQDLSSYRVWL</sequence>
<proteinExistence type="predicted"/>
<dbReference type="EnsemblMetazoa" id="GAUT044390-RA">
    <property type="protein sequence ID" value="GAUT044390-PA"/>
    <property type="gene ID" value="GAUT044390"/>
</dbReference>
<dbReference type="AlphaFoldDB" id="A0A1A9VQH5"/>
<evidence type="ECO:0000313" key="2">
    <source>
        <dbReference type="Proteomes" id="UP000078200"/>
    </source>
</evidence>
<keyword evidence="2" id="KW-1185">Reference proteome</keyword>
<evidence type="ECO:0000313" key="1">
    <source>
        <dbReference type="EnsemblMetazoa" id="GAUT044390-PA"/>
    </source>
</evidence>
<reference evidence="1" key="1">
    <citation type="submission" date="2020-05" db="UniProtKB">
        <authorList>
            <consortium name="EnsemblMetazoa"/>
        </authorList>
    </citation>
    <scope>IDENTIFICATION</scope>
    <source>
        <strain evidence="1">TTRI</strain>
    </source>
</reference>